<dbReference type="PANTHER" id="PTHR42790:SF21">
    <property type="entry name" value="AROMATIC_AMINOADIPATE AMINOTRANSFERASE 1"/>
    <property type="match status" value="1"/>
</dbReference>
<dbReference type="OMA" id="HRPEGGM"/>
<dbReference type="InterPro" id="IPR015424">
    <property type="entry name" value="PyrdxlP-dep_Trfase"/>
</dbReference>
<keyword evidence="10" id="KW-1133">Transmembrane helix</keyword>
<dbReference type="RefSeq" id="XP_456624.2">
    <property type="nucleotide sequence ID" value="XM_456624.2"/>
</dbReference>
<dbReference type="Proteomes" id="UP000000599">
    <property type="component" value="Chromosome A"/>
</dbReference>
<evidence type="ECO:0000256" key="5">
    <source>
        <dbReference type="ARBA" id="ARBA00022576"/>
    </source>
</evidence>
<dbReference type="CDD" id="cd00609">
    <property type="entry name" value="AAT_like"/>
    <property type="match status" value="1"/>
</dbReference>
<dbReference type="GO" id="GO:0005737">
    <property type="term" value="C:cytoplasm"/>
    <property type="evidence" value="ECO:0007669"/>
    <property type="project" value="UniProtKB-SubCell"/>
</dbReference>
<dbReference type="VEuPathDB" id="FungiDB:DEHA2A06886g"/>
<evidence type="ECO:0000256" key="4">
    <source>
        <dbReference type="ARBA" id="ARBA00022490"/>
    </source>
</evidence>
<dbReference type="GO" id="GO:0019878">
    <property type="term" value="P:lysine biosynthetic process via aminoadipic acid"/>
    <property type="evidence" value="ECO:0007669"/>
    <property type="project" value="TreeGrafter"/>
</dbReference>
<dbReference type="Pfam" id="PF00155">
    <property type="entry name" value="Aminotran_1_2"/>
    <property type="match status" value="1"/>
</dbReference>
<dbReference type="GO" id="GO:0047536">
    <property type="term" value="F:2-aminoadipate transaminase activity"/>
    <property type="evidence" value="ECO:0007669"/>
    <property type="project" value="EnsemblFungi"/>
</dbReference>
<dbReference type="GO" id="GO:0006571">
    <property type="term" value="P:tyrosine biosynthetic process"/>
    <property type="evidence" value="ECO:0007669"/>
    <property type="project" value="EnsemblFungi"/>
</dbReference>
<keyword evidence="5" id="KW-0032">Aminotransferase</keyword>
<reference evidence="12 13" key="1">
    <citation type="journal article" date="2004" name="Nature">
        <title>Genome evolution in yeasts.</title>
        <authorList>
            <consortium name="Genolevures"/>
            <person name="Dujon B."/>
            <person name="Sherman D."/>
            <person name="Fischer G."/>
            <person name="Durrens P."/>
            <person name="Casaregola S."/>
            <person name="Lafontaine I."/>
            <person name="de Montigny J."/>
            <person name="Marck C."/>
            <person name="Neuveglise C."/>
            <person name="Talla E."/>
            <person name="Goffard N."/>
            <person name="Frangeul L."/>
            <person name="Aigle M."/>
            <person name="Anthouard V."/>
            <person name="Babour A."/>
            <person name="Barbe V."/>
            <person name="Barnay S."/>
            <person name="Blanchin S."/>
            <person name="Beckerich J.M."/>
            <person name="Beyne E."/>
            <person name="Bleykasten C."/>
            <person name="Boisrame A."/>
            <person name="Boyer J."/>
            <person name="Cattolico L."/>
            <person name="Confanioleri F."/>
            <person name="de Daruvar A."/>
            <person name="Despons L."/>
            <person name="Fabre E."/>
            <person name="Fairhead C."/>
            <person name="Ferry-Dumazet H."/>
            <person name="Groppi A."/>
            <person name="Hantraye F."/>
            <person name="Hennequin C."/>
            <person name="Jauniaux N."/>
            <person name="Joyet P."/>
            <person name="Kachouri R."/>
            <person name="Kerrest A."/>
            <person name="Koszul R."/>
            <person name="Lemaire M."/>
            <person name="Lesur I."/>
            <person name="Ma L."/>
            <person name="Muller H."/>
            <person name="Nicaud J.M."/>
            <person name="Nikolski M."/>
            <person name="Oztas S."/>
            <person name="Ozier-Kalogeropoulos O."/>
            <person name="Pellenz S."/>
            <person name="Potier S."/>
            <person name="Richard G.F."/>
            <person name="Straub M.L."/>
            <person name="Suleau A."/>
            <person name="Swennene D."/>
            <person name="Tekaia F."/>
            <person name="Wesolowski-Louvel M."/>
            <person name="Westhof E."/>
            <person name="Wirth B."/>
            <person name="Zeniou-Meyer M."/>
            <person name="Zivanovic I."/>
            <person name="Bolotin-Fukuhara M."/>
            <person name="Thierry A."/>
            <person name="Bouchier C."/>
            <person name="Caudron B."/>
            <person name="Scarpelli C."/>
            <person name="Gaillardin C."/>
            <person name="Weissenbach J."/>
            <person name="Wincker P."/>
            <person name="Souciet J.L."/>
        </authorList>
    </citation>
    <scope>NUCLEOTIDE SEQUENCE [LARGE SCALE GENOMIC DNA]</scope>
    <source>
        <strain evidence="13">ATCC 36239 / CBS 767 / BCRC 21394 / JCM 1990 / NBRC 0083 / IGC 2968</strain>
    </source>
</reference>
<dbReference type="STRING" id="284592.Q6BYU5"/>
<organism evidence="12 13">
    <name type="scientific">Debaryomyces hansenii (strain ATCC 36239 / CBS 767 / BCRC 21394 / JCM 1990 / NBRC 0083 / IGC 2968)</name>
    <name type="common">Yeast</name>
    <name type="synonym">Torulaspora hansenii</name>
    <dbReference type="NCBI Taxonomy" id="284592"/>
    <lineage>
        <taxon>Eukaryota</taxon>
        <taxon>Fungi</taxon>
        <taxon>Dikarya</taxon>
        <taxon>Ascomycota</taxon>
        <taxon>Saccharomycotina</taxon>
        <taxon>Pichiomycetes</taxon>
        <taxon>Debaryomycetaceae</taxon>
        <taxon>Debaryomyces</taxon>
    </lineage>
</organism>
<dbReference type="AlphaFoldDB" id="Q6BYU5"/>
<evidence type="ECO:0000256" key="7">
    <source>
        <dbReference type="ARBA" id="ARBA00022898"/>
    </source>
</evidence>
<dbReference type="FunCoup" id="Q6BYU5">
    <property type="interactions" value="279"/>
</dbReference>
<proteinExistence type="inferred from homology"/>
<evidence type="ECO:0000256" key="8">
    <source>
        <dbReference type="ARBA" id="ARBA00051993"/>
    </source>
</evidence>
<dbReference type="InterPro" id="IPR004839">
    <property type="entry name" value="Aminotransferase_I/II_large"/>
</dbReference>
<evidence type="ECO:0000256" key="10">
    <source>
        <dbReference type="SAM" id="Phobius"/>
    </source>
</evidence>
<dbReference type="HOGENOM" id="CLU_017584_0_5_1"/>
<dbReference type="InterPro" id="IPR015421">
    <property type="entry name" value="PyrdxlP-dep_Trfase_major"/>
</dbReference>
<protein>
    <recommendedName>
        <fullName evidence="9">aromatic-amino-acid transaminase</fullName>
        <ecNumber evidence="9">2.6.1.57</ecNumber>
    </recommendedName>
</protein>
<dbReference type="GO" id="GO:0009074">
    <property type="term" value="P:aromatic amino acid family catabolic process"/>
    <property type="evidence" value="ECO:0007669"/>
    <property type="project" value="TreeGrafter"/>
</dbReference>
<feature type="domain" description="Aminotransferase class I/classII large" evidence="11">
    <location>
        <begin position="147"/>
        <end position="517"/>
    </location>
</feature>
<comment type="cofactor">
    <cofactor evidence="1">
        <name>pyridoxal 5'-phosphate</name>
        <dbReference type="ChEBI" id="CHEBI:597326"/>
    </cofactor>
</comment>
<keyword evidence="10" id="KW-0472">Membrane</keyword>
<dbReference type="GO" id="GO:0008793">
    <property type="term" value="F:aromatic-amino-acid transaminase activity"/>
    <property type="evidence" value="ECO:0007669"/>
    <property type="project" value="EnsemblFungi"/>
</dbReference>
<dbReference type="Gene3D" id="3.40.640.10">
    <property type="entry name" value="Type I PLP-dependent aspartate aminotransferase-like (Major domain)"/>
    <property type="match status" value="1"/>
</dbReference>
<keyword evidence="6" id="KW-0808">Transferase</keyword>
<dbReference type="SUPFAM" id="SSF53383">
    <property type="entry name" value="PLP-dependent transferases"/>
    <property type="match status" value="1"/>
</dbReference>
<dbReference type="EC" id="2.6.1.57" evidence="9"/>
<comment type="subcellular location">
    <subcellularLocation>
        <location evidence="2">Cytoplasm</location>
    </subcellularLocation>
</comment>
<dbReference type="InParanoid" id="Q6BYU5"/>
<feature type="transmembrane region" description="Helical" evidence="10">
    <location>
        <begin position="47"/>
        <end position="67"/>
    </location>
</feature>
<dbReference type="InterPro" id="IPR050859">
    <property type="entry name" value="Class-I_PLP-dep_aminotransf"/>
</dbReference>
<keyword evidence="4" id="KW-0963">Cytoplasm</keyword>
<dbReference type="EMBL" id="CR382133">
    <property type="protein sequence ID" value="CAG84580.2"/>
    <property type="molecule type" value="Genomic_DNA"/>
</dbReference>
<comment type="similarity">
    <text evidence="3">Belongs to the class-I pyridoxal-phosphate-dependent aminotransferase family.</text>
</comment>
<sequence>MLNKLLNGVIPPFNFCHNLDRYYDRRFDNAVKVLTCTFSGDFRILQVMYLLLIIYYIRTYILLYFIICNKHIDSTKKDMSKPEAKDLSHLLSEEAKSRKNSPLKAAFKYYKQPGMTFLGGGLPLSDCFPFNKVTADIPSVPFSEGISAPLSDENKTVVEVYKRAEMNKTEDKQIELARSLQYGHTEGQAEIIDFLKEHTEKIHNVPYKDWDLIASVGNTQSWDATLRSFVTRGDSILVEEYSFSSALETAHAQGVNTIPVPMDAKGILPEALEKQLDQWVGPKPKLLYTICTGQNPTGSCLSAERRRAIYKLACKHDFIIIEDEPYYFLQMEDYTTDEKSRASNKVDSHDEFVKALVPSYISMDVEGRVIRLDSFSKVLAPGLRFGWIVGQAKLLERYVRIHEVSIQCPSGFTQSICNSLLQKWGQKGYLDWLMGLRADYTHKRDVAIDAVNKYFPKEVVSFIPPVAGMFFTTTIDASKHPKFKSEFNEDPLQVENAVYEQALKQGCLMIPGSWFKADGKSNPPQPELPENPASKNTFFFRGTYAAVPLDQLVIGLEKFGKAIKVEYGL</sequence>
<dbReference type="OrthoDB" id="691673at2759"/>
<evidence type="ECO:0000256" key="9">
    <source>
        <dbReference type="ARBA" id="ARBA00067014"/>
    </source>
</evidence>
<evidence type="ECO:0000256" key="1">
    <source>
        <dbReference type="ARBA" id="ARBA00001933"/>
    </source>
</evidence>
<evidence type="ECO:0000259" key="11">
    <source>
        <dbReference type="Pfam" id="PF00155"/>
    </source>
</evidence>
<keyword evidence="13" id="KW-1185">Reference proteome</keyword>
<dbReference type="eggNOG" id="KOG0634">
    <property type="taxonomic scope" value="Eukaryota"/>
</dbReference>
<dbReference type="GeneID" id="2899819"/>
<evidence type="ECO:0000256" key="3">
    <source>
        <dbReference type="ARBA" id="ARBA00007441"/>
    </source>
</evidence>
<accession>Q6BYU5</accession>
<keyword evidence="7" id="KW-0663">Pyridoxal phosphate</keyword>
<comment type="catalytic activity">
    <reaction evidence="8">
        <text>an aromatic L-alpha-amino acid + 2-oxoglutarate = an aromatic oxo-acid + L-glutamate</text>
        <dbReference type="Rhea" id="RHEA:17533"/>
        <dbReference type="ChEBI" id="CHEBI:16810"/>
        <dbReference type="ChEBI" id="CHEBI:29985"/>
        <dbReference type="ChEBI" id="CHEBI:73309"/>
        <dbReference type="ChEBI" id="CHEBI:84824"/>
        <dbReference type="EC" id="2.6.1.57"/>
    </reaction>
</comment>
<evidence type="ECO:0000256" key="2">
    <source>
        <dbReference type="ARBA" id="ARBA00004496"/>
    </source>
</evidence>
<evidence type="ECO:0000313" key="12">
    <source>
        <dbReference type="EMBL" id="CAG84580.2"/>
    </source>
</evidence>
<dbReference type="KEGG" id="dha:DEHA2A06886g"/>
<dbReference type="GO" id="GO:0030170">
    <property type="term" value="F:pyridoxal phosphate binding"/>
    <property type="evidence" value="ECO:0007669"/>
    <property type="project" value="InterPro"/>
</dbReference>
<name>Q6BYU5_DEBHA</name>
<evidence type="ECO:0000256" key="6">
    <source>
        <dbReference type="ARBA" id="ARBA00022679"/>
    </source>
</evidence>
<evidence type="ECO:0000313" key="13">
    <source>
        <dbReference type="Proteomes" id="UP000000599"/>
    </source>
</evidence>
<gene>
    <name evidence="12" type="ordered locus">DEHA2A06886g</name>
</gene>
<keyword evidence="10" id="KW-0812">Transmembrane</keyword>
<dbReference type="GO" id="GO:0009094">
    <property type="term" value="P:L-phenylalanine biosynthetic process"/>
    <property type="evidence" value="ECO:0007669"/>
    <property type="project" value="EnsemblFungi"/>
</dbReference>
<dbReference type="PANTHER" id="PTHR42790">
    <property type="entry name" value="AMINOTRANSFERASE"/>
    <property type="match status" value="1"/>
</dbReference>
<dbReference type="FunFam" id="3.40.640.10:FF:000074">
    <property type="entry name" value="Aromatic amino acid aminotransferase"/>
    <property type="match status" value="1"/>
</dbReference>